<keyword evidence="2" id="KW-1185">Reference proteome</keyword>
<dbReference type="RefSeq" id="WP_270686159.1">
    <property type="nucleotide sequence ID" value="NZ_JAQFWQ010000034.1"/>
</dbReference>
<accession>A0ABT4U445</accession>
<sequence>MSPSTGPRRIATIVEGHGGVEAVPVLLWRLAAELAPGAWVDFPSPHRIGRDSLVKPGGIEAAVDQAARRTAGVSGVLALFDADDDCPASLGPELTARGESALSGIPCAVVLAKREFEAWFLASASSLRGRQGLPDDLEPPAAPEEPRDCKGWISEHRTDGRPYKPKIHQPGLAAAMNLAEARAHSPSFDKFCRDVAALISPES</sequence>
<dbReference type="Pfam" id="PF14103">
    <property type="entry name" value="DUF4276"/>
    <property type="match status" value="1"/>
</dbReference>
<dbReference type="EMBL" id="JAQFWQ010000034">
    <property type="protein sequence ID" value="MDA2811705.1"/>
    <property type="molecule type" value="Genomic_DNA"/>
</dbReference>
<dbReference type="Proteomes" id="UP001527866">
    <property type="component" value="Unassembled WGS sequence"/>
</dbReference>
<organism evidence="1 2">
    <name type="scientific">Nocardiopsis endophytica</name>
    <dbReference type="NCBI Taxonomy" id="3018445"/>
    <lineage>
        <taxon>Bacteria</taxon>
        <taxon>Bacillati</taxon>
        <taxon>Actinomycetota</taxon>
        <taxon>Actinomycetes</taxon>
        <taxon>Streptosporangiales</taxon>
        <taxon>Nocardiopsidaceae</taxon>
        <taxon>Nocardiopsis</taxon>
    </lineage>
</organism>
<gene>
    <name evidence="1" type="ORF">O4J56_13775</name>
</gene>
<evidence type="ECO:0000313" key="1">
    <source>
        <dbReference type="EMBL" id="MDA2811705.1"/>
    </source>
</evidence>
<protein>
    <submittedName>
        <fullName evidence="1">DUF4276 family protein</fullName>
    </submittedName>
</protein>
<name>A0ABT4U445_9ACTN</name>
<reference evidence="1 2" key="1">
    <citation type="submission" date="2023-01" db="EMBL/GenBank/DDBJ databases">
        <title>Draft genome sequence of Nocardiopsis sp. RSe5-2 isolated from halophytes.</title>
        <authorList>
            <person name="Duangmal K."/>
            <person name="Chantavorakit T."/>
        </authorList>
    </citation>
    <scope>NUCLEOTIDE SEQUENCE [LARGE SCALE GENOMIC DNA]</scope>
    <source>
        <strain evidence="1 2">RSe5-2</strain>
    </source>
</reference>
<dbReference type="InterPro" id="IPR025455">
    <property type="entry name" value="DUF4276"/>
</dbReference>
<proteinExistence type="predicted"/>
<evidence type="ECO:0000313" key="2">
    <source>
        <dbReference type="Proteomes" id="UP001527866"/>
    </source>
</evidence>
<comment type="caution">
    <text evidence="1">The sequence shown here is derived from an EMBL/GenBank/DDBJ whole genome shotgun (WGS) entry which is preliminary data.</text>
</comment>